<dbReference type="PANTHER" id="PTHR19353:SF19">
    <property type="entry name" value="DELTA(5) FATTY ACID DESATURASE C-RELATED"/>
    <property type="match status" value="1"/>
</dbReference>
<dbReference type="GO" id="GO:0016717">
    <property type="term" value="F:oxidoreductase activity, acting on paired donors, with oxidation of a pair of donors resulting in the reduction of molecular oxygen to two molecules of water"/>
    <property type="evidence" value="ECO:0007669"/>
    <property type="project" value="TreeGrafter"/>
</dbReference>
<reference evidence="3" key="1">
    <citation type="submission" date="2023-03" db="EMBL/GenBank/DDBJ databases">
        <title>Actinoallomurus iriomotensis NBRC 103681.</title>
        <authorList>
            <person name="Ichikawa N."/>
            <person name="Sato H."/>
            <person name="Tonouchi N."/>
        </authorList>
    </citation>
    <scope>NUCLEOTIDE SEQUENCE</scope>
    <source>
        <strain evidence="3">NBRC 103681</strain>
    </source>
</reference>
<dbReference type="Proteomes" id="UP001165135">
    <property type="component" value="Unassembled WGS sequence"/>
</dbReference>
<dbReference type="AlphaFoldDB" id="A0A9W6RD84"/>
<comment type="caution">
    <text evidence="3">The sequence shown here is derived from an EMBL/GenBank/DDBJ whole genome shotgun (WGS) entry which is preliminary data.</text>
</comment>
<dbReference type="RefSeq" id="WP_285619099.1">
    <property type="nucleotide sequence ID" value="NZ_BSTJ01000002.1"/>
</dbReference>
<dbReference type="GO" id="GO:0008610">
    <property type="term" value="P:lipid biosynthetic process"/>
    <property type="evidence" value="ECO:0007669"/>
    <property type="project" value="UniProtKB-ARBA"/>
</dbReference>
<dbReference type="InterPro" id="IPR012171">
    <property type="entry name" value="Fatty_acid_desaturase"/>
</dbReference>
<feature type="transmembrane region" description="Helical" evidence="1">
    <location>
        <begin position="34"/>
        <end position="52"/>
    </location>
</feature>
<dbReference type="Pfam" id="PF00487">
    <property type="entry name" value="FA_desaturase"/>
    <property type="match status" value="1"/>
</dbReference>
<organism evidence="3 4">
    <name type="scientific">Actinoallomurus iriomotensis</name>
    <dbReference type="NCBI Taxonomy" id="478107"/>
    <lineage>
        <taxon>Bacteria</taxon>
        <taxon>Bacillati</taxon>
        <taxon>Actinomycetota</taxon>
        <taxon>Actinomycetes</taxon>
        <taxon>Streptosporangiales</taxon>
        <taxon>Thermomonosporaceae</taxon>
        <taxon>Actinoallomurus</taxon>
    </lineage>
</organism>
<protein>
    <submittedName>
        <fullName evidence="3">Fatty acid desaturase</fullName>
    </submittedName>
</protein>
<proteinExistence type="predicted"/>
<dbReference type="InterPro" id="IPR005804">
    <property type="entry name" value="FA_desaturase_dom"/>
</dbReference>
<dbReference type="PIRSF" id="PIRSF015921">
    <property type="entry name" value="FA_sphinglp_des"/>
    <property type="match status" value="1"/>
</dbReference>
<gene>
    <name evidence="3" type="ORF">Airi01_019280</name>
</gene>
<evidence type="ECO:0000313" key="3">
    <source>
        <dbReference type="EMBL" id="GLY73661.1"/>
    </source>
</evidence>
<keyword evidence="1" id="KW-1133">Transmembrane helix</keyword>
<evidence type="ECO:0000256" key="1">
    <source>
        <dbReference type="SAM" id="Phobius"/>
    </source>
</evidence>
<sequence length="345" mass="38052">MTLTSDVTVARSGFAPLVQQIRAHGLLDRRRGRYAWLIGLDLLAYGAVWVAVALTGVSWWQAVLVLPAALFTTRLYFIGHDAGHGQIAATRRANRLLGLLVGNLGLGLSYGWWTDKHNRHHANPNHQDKDPDVSPGVLVWSTDQAAGRRGAFTRWFTRNQGRLFVPLLLLEGINLKVSSVRYIVGRCRRGDRRGQAWVEALLLCAHFGGYLGLLFTVLSPGAAIAFVLAHQALLGLHLGCAFAPNHKGMPMPGPGERWDHLRKQVLTSRNVRGGAVTDWFLGGLNYQIEHHLFPSMPRPHLRRAQPLVREHCRLVGLPYTEEGPIESYVTALRHLDAVGGGAKAA</sequence>
<keyword evidence="1" id="KW-0472">Membrane</keyword>
<accession>A0A9W6RD84</accession>
<evidence type="ECO:0000259" key="2">
    <source>
        <dbReference type="Pfam" id="PF00487"/>
    </source>
</evidence>
<feature type="transmembrane region" description="Helical" evidence="1">
    <location>
        <begin position="196"/>
        <end position="217"/>
    </location>
</feature>
<feature type="transmembrane region" description="Helical" evidence="1">
    <location>
        <begin position="96"/>
        <end position="113"/>
    </location>
</feature>
<dbReference type="PANTHER" id="PTHR19353">
    <property type="entry name" value="FATTY ACID DESATURASE 2"/>
    <property type="match status" value="1"/>
</dbReference>
<dbReference type="CDD" id="cd03506">
    <property type="entry name" value="Delta6-FADS-like"/>
    <property type="match status" value="1"/>
</dbReference>
<dbReference type="EMBL" id="BSTJ01000002">
    <property type="protein sequence ID" value="GLY73661.1"/>
    <property type="molecule type" value="Genomic_DNA"/>
</dbReference>
<feature type="transmembrane region" description="Helical" evidence="1">
    <location>
        <begin position="163"/>
        <end position="184"/>
    </location>
</feature>
<evidence type="ECO:0000313" key="4">
    <source>
        <dbReference type="Proteomes" id="UP001165135"/>
    </source>
</evidence>
<feature type="transmembrane region" description="Helical" evidence="1">
    <location>
        <begin position="58"/>
        <end position="76"/>
    </location>
</feature>
<feature type="domain" description="Fatty acid desaturase" evidence="2">
    <location>
        <begin position="58"/>
        <end position="321"/>
    </location>
</feature>
<dbReference type="GO" id="GO:0016020">
    <property type="term" value="C:membrane"/>
    <property type="evidence" value="ECO:0007669"/>
    <property type="project" value="TreeGrafter"/>
</dbReference>
<keyword evidence="1" id="KW-0812">Transmembrane</keyword>
<name>A0A9W6RD84_9ACTN</name>